<evidence type="ECO:0000256" key="1">
    <source>
        <dbReference type="SAM" id="MobiDB-lite"/>
    </source>
</evidence>
<dbReference type="SUPFAM" id="SSF53474">
    <property type="entry name" value="alpha/beta-Hydrolases"/>
    <property type="match status" value="1"/>
</dbReference>
<keyword evidence="4" id="KW-1185">Reference proteome</keyword>
<dbReference type="InParanoid" id="A0A316YD30"/>
<organism evidence="3 4">
    <name type="scientific">Acaromyces ingoldii</name>
    <dbReference type="NCBI Taxonomy" id="215250"/>
    <lineage>
        <taxon>Eukaryota</taxon>
        <taxon>Fungi</taxon>
        <taxon>Dikarya</taxon>
        <taxon>Basidiomycota</taxon>
        <taxon>Ustilaginomycotina</taxon>
        <taxon>Exobasidiomycetes</taxon>
        <taxon>Exobasidiales</taxon>
        <taxon>Cryptobasidiaceae</taxon>
        <taxon>Acaromyces</taxon>
    </lineage>
</organism>
<dbReference type="RefSeq" id="XP_025373776.1">
    <property type="nucleotide sequence ID" value="XM_025524316.1"/>
</dbReference>
<dbReference type="Proteomes" id="UP000245768">
    <property type="component" value="Unassembled WGS sequence"/>
</dbReference>
<protein>
    <submittedName>
        <fullName evidence="3">Alpha/beta-hydrolase</fullName>
    </submittedName>
</protein>
<gene>
    <name evidence="3" type="ORF">FA10DRAFT_289630</name>
</gene>
<dbReference type="PANTHER" id="PTHR11614">
    <property type="entry name" value="PHOSPHOLIPASE-RELATED"/>
    <property type="match status" value="1"/>
</dbReference>
<evidence type="ECO:0000259" key="2">
    <source>
        <dbReference type="Pfam" id="PF12146"/>
    </source>
</evidence>
<dbReference type="Pfam" id="PF12146">
    <property type="entry name" value="Hydrolase_4"/>
    <property type="match status" value="1"/>
</dbReference>
<accession>A0A316YD30</accession>
<dbReference type="AlphaFoldDB" id="A0A316YD30"/>
<evidence type="ECO:0000313" key="4">
    <source>
        <dbReference type="Proteomes" id="UP000245768"/>
    </source>
</evidence>
<dbReference type="EMBL" id="KZ819644">
    <property type="protein sequence ID" value="PWN86578.1"/>
    <property type="molecule type" value="Genomic_DNA"/>
</dbReference>
<reference evidence="3 4" key="1">
    <citation type="journal article" date="2018" name="Mol. Biol. Evol.">
        <title>Broad Genomic Sampling Reveals a Smut Pathogenic Ancestry of the Fungal Clade Ustilaginomycotina.</title>
        <authorList>
            <person name="Kijpornyongpan T."/>
            <person name="Mondo S.J."/>
            <person name="Barry K."/>
            <person name="Sandor L."/>
            <person name="Lee J."/>
            <person name="Lipzen A."/>
            <person name="Pangilinan J."/>
            <person name="LaButti K."/>
            <person name="Hainaut M."/>
            <person name="Henrissat B."/>
            <person name="Grigoriev I.V."/>
            <person name="Spatafora J.W."/>
            <person name="Aime M.C."/>
        </authorList>
    </citation>
    <scope>NUCLEOTIDE SEQUENCE [LARGE SCALE GENOMIC DNA]</scope>
    <source>
        <strain evidence="3 4">MCA 4198</strain>
    </source>
</reference>
<keyword evidence="3" id="KW-0378">Hydrolase</keyword>
<feature type="region of interest" description="Disordered" evidence="1">
    <location>
        <begin position="1"/>
        <end position="25"/>
    </location>
</feature>
<dbReference type="GO" id="GO:0016787">
    <property type="term" value="F:hydrolase activity"/>
    <property type="evidence" value="ECO:0007669"/>
    <property type="project" value="UniProtKB-KW"/>
</dbReference>
<dbReference type="Gene3D" id="3.40.50.1820">
    <property type="entry name" value="alpha/beta hydrolase"/>
    <property type="match status" value="1"/>
</dbReference>
<dbReference type="InterPro" id="IPR051044">
    <property type="entry name" value="MAG_DAG_Lipase"/>
</dbReference>
<dbReference type="InterPro" id="IPR022742">
    <property type="entry name" value="Hydrolase_4"/>
</dbReference>
<proteinExistence type="predicted"/>
<feature type="domain" description="Serine aminopeptidase S33" evidence="2">
    <location>
        <begin position="44"/>
        <end position="304"/>
    </location>
</feature>
<dbReference type="GeneID" id="37046232"/>
<dbReference type="OrthoDB" id="2014201at2759"/>
<dbReference type="FunCoup" id="A0A316YD30">
    <property type="interactions" value="124"/>
</dbReference>
<sequence length="330" mass="37079">MAAQPPTVNVADPGTAEETKFQSSHDGLEFRTRKWLPSTIASKPPRAAVVFVHGFIEHVGRYNHVFPSFAQANIYVVAFDQRGFGETWSKHKEAKKQHGNTTWKQQFEDLADLIKLQRKELDDKFGKDVVPIFLMGHSMGGGISFAFMTRDGTADGGPAQETKDMIKGVIMSSPWITLTHPPPGFLVPLLRGVLKIYPNMPWFAEVAPRELSKDPEVVKWTQEDPLCDGHVYLKAILGPITGGPTFLTEGYKRWPKDVPILVSHGDADPVTNPKASKELESKLDATDKEYKSWPGYLHEGWHEQGNEKVEYINYLVQWIVARTSEKPQES</sequence>
<name>A0A316YD30_9BASI</name>
<dbReference type="STRING" id="215250.A0A316YD30"/>
<dbReference type="InterPro" id="IPR029058">
    <property type="entry name" value="AB_hydrolase_fold"/>
</dbReference>
<evidence type="ECO:0000313" key="3">
    <source>
        <dbReference type="EMBL" id="PWN86578.1"/>
    </source>
</evidence>